<dbReference type="AlphaFoldDB" id="A0A5A7V6B1"/>
<organism evidence="6 8">
    <name type="scientific">Cucumis melo var. makuwa</name>
    <name type="common">Oriental melon</name>
    <dbReference type="NCBI Taxonomy" id="1194695"/>
    <lineage>
        <taxon>Eukaryota</taxon>
        <taxon>Viridiplantae</taxon>
        <taxon>Streptophyta</taxon>
        <taxon>Embryophyta</taxon>
        <taxon>Tracheophyta</taxon>
        <taxon>Spermatophyta</taxon>
        <taxon>Magnoliopsida</taxon>
        <taxon>eudicotyledons</taxon>
        <taxon>Gunneridae</taxon>
        <taxon>Pentapetalae</taxon>
        <taxon>rosids</taxon>
        <taxon>fabids</taxon>
        <taxon>Cucurbitales</taxon>
        <taxon>Cucurbitaceae</taxon>
        <taxon>Benincaseae</taxon>
        <taxon>Cucumis</taxon>
    </lineage>
</organism>
<evidence type="ECO:0000259" key="5">
    <source>
        <dbReference type="SMART" id="SM00645"/>
    </source>
</evidence>
<dbReference type="GO" id="GO:0006508">
    <property type="term" value="P:proteolysis"/>
    <property type="evidence" value="ECO:0007669"/>
    <property type="project" value="UniProtKB-KW"/>
</dbReference>
<evidence type="ECO:0000313" key="9">
    <source>
        <dbReference type="Proteomes" id="UP000321947"/>
    </source>
</evidence>
<evidence type="ECO:0000256" key="2">
    <source>
        <dbReference type="ARBA" id="ARBA00022670"/>
    </source>
</evidence>
<evidence type="ECO:0000313" key="8">
    <source>
        <dbReference type="Proteomes" id="UP000321393"/>
    </source>
</evidence>
<gene>
    <name evidence="7" type="ORF">E5676_scaffold456G001060</name>
    <name evidence="6" type="ORF">E6C27_scaffold329G001570</name>
</gene>
<dbReference type="EMBL" id="SSTD01007912">
    <property type="protein sequence ID" value="TYK18383.1"/>
    <property type="molecule type" value="Genomic_DNA"/>
</dbReference>
<evidence type="ECO:0000313" key="6">
    <source>
        <dbReference type="EMBL" id="KAA0063643.1"/>
    </source>
</evidence>
<dbReference type="PANTHER" id="PTHR12411">
    <property type="entry name" value="CYSTEINE PROTEASE FAMILY C1-RELATED"/>
    <property type="match status" value="1"/>
</dbReference>
<dbReference type="Proteomes" id="UP000321393">
    <property type="component" value="Unassembled WGS sequence"/>
</dbReference>
<dbReference type="SMART" id="SM00645">
    <property type="entry name" value="Pept_C1"/>
    <property type="match status" value="1"/>
</dbReference>
<dbReference type="Gene3D" id="3.90.70.10">
    <property type="entry name" value="Cysteine proteinases"/>
    <property type="match status" value="2"/>
</dbReference>
<dbReference type="InterPro" id="IPR038765">
    <property type="entry name" value="Papain-like_cys_pep_sf"/>
</dbReference>
<reference evidence="8 9" key="1">
    <citation type="submission" date="2019-08" db="EMBL/GenBank/DDBJ databases">
        <title>Draft genome sequences of two oriental melons (Cucumis melo L. var makuwa).</title>
        <authorList>
            <person name="Kwon S.-Y."/>
        </authorList>
    </citation>
    <scope>NUCLEOTIDE SEQUENCE [LARGE SCALE GENOMIC DNA]</scope>
    <source>
        <strain evidence="9">cv. Chang Bougi</strain>
        <strain evidence="8">cv. SW 3</strain>
        <tissue evidence="6">Leaf</tissue>
    </source>
</reference>
<keyword evidence="2" id="KW-0645">Protease</keyword>
<dbReference type="Pfam" id="PF00112">
    <property type="entry name" value="Peptidase_C1"/>
    <property type="match status" value="2"/>
</dbReference>
<proteinExistence type="inferred from homology"/>
<evidence type="ECO:0000256" key="1">
    <source>
        <dbReference type="ARBA" id="ARBA00008455"/>
    </source>
</evidence>
<feature type="domain" description="Peptidase C1A papain C-terminal" evidence="5">
    <location>
        <begin position="27"/>
        <end position="142"/>
    </location>
</feature>
<dbReference type="InterPro" id="IPR000668">
    <property type="entry name" value="Peptidase_C1A_C"/>
</dbReference>
<sequence>MRSSNYLESKTVLLPNTFFKYGNMVNLPTTVDWRKEGAVTQIKNQGQCVAAVEGINKIKAGKLMSLSEQKLVDCDVTSGNQECSGGYIYKALEWNLLRQLWKATESGVTIVGYGEASNKAYWLVKNSWGTGWGGSDYIRMKL</sequence>
<keyword evidence="4" id="KW-0788">Thiol protease</keyword>
<dbReference type="EMBL" id="SSTE01002358">
    <property type="protein sequence ID" value="KAA0063643.1"/>
    <property type="molecule type" value="Genomic_DNA"/>
</dbReference>
<dbReference type="STRING" id="1194695.A0A5A7V6B1"/>
<evidence type="ECO:0000256" key="4">
    <source>
        <dbReference type="ARBA" id="ARBA00022807"/>
    </source>
</evidence>
<dbReference type="GO" id="GO:0008234">
    <property type="term" value="F:cysteine-type peptidase activity"/>
    <property type="evidence" value="ECO:0007669"/>
    <property type="project" value="UniProtKB-KW"/>
</dbReference>
<keyword evidence="3" id="KW-0378">Hydrolase</keyword>
<protein>
    <submittedName>
        <fullName evidence="6">Ervatamin-B-like</fullName>
    </submittedName>
</protein>
<name>A0A5A7V6B1_CUCMM</name>
<comment type="caution">
    <text evidence="6">The sequence shown here is derived from an EMBL/GenBank/DDBJ whole genome shotgun (WGS) entry which is preliminary data.</text>
</comment>
<dbReference type="SUPFAM" id="SSF54001">
    <property type="entry name" value="Cysteine proteinases"/>
    <property type="match status" value="1"/>
</dbReference>
<dbReference type="OrthoDB" id="10253408at2759"/>
<comment type="similarity">
    <text evidence="1">Belongs to the peptidase C1 family.</text>
</comment>
<evidence type="ECO:0000256" key="3">
    <source>
        <dbReference type="ARBA" id="ARBA00022801"/>
    </source>
</evidence>
<evidence type="ECO:0000313" key="7">
    <source>
        <dbReference type="EMBL" id="TYK18383.1"/>
    </source>
</evidence>
<dbReference type="Proteomes" id="UP000321947">
    <property type="component" value="Unassembled WGS sequence"/>
</dbReference>
<accession>A0A5A7V6B1</accession>
<dbReference type="InterPro" id="IPR013128">
    <property type="entry name" value="Peptidase_C1A"/>
</dbReference>